<dbReference type="Pfam" id="PF18849">
    <property type="entry name" value="baeRF_family7"/>
    <property type="match status" value="1"/>
</dbReference>
<name>A0ABV0JL48_9CYAN</name>
<dbReference type="InterPro" id="IPR040837">
    <property type="entry name" value="Bact_RF_family7"/>
</dbReference>
<dbReference type="Proteomes" id="UP001442494">
    <property type="component" value="Unassembled WGS sequence"/>
</dbReference>
<comment type="caution">
    <text evidence="2">The sequence shown here is derived from an EMBL/GenBank/DDBJ whole genome shotgun (WGS) entry which is preliminary data.</text>
</comment>
<protein>
    <submittedName>
        <fullName evidence="2">Uncharacterized protein</fullName>
    </submittedName>
</protein>
<dbReference type="EMBL" id="JAMPKK010000008">
    <property type="protein sequence ID" value="MEP0863990.1"/>
    <property type="molecule type" value="Genomic_DNA"/>
</dbReference>
<evidence type="ECO:0000256" key="1">
    <source>
        <dbReference type="SAM" id="MobiDB-lite"/>
    </source>
</evidence>
<gene>
    <name evidence="2" type="ORF">NDI37_05875</name>
</gene>
<evidence type="ECO:0000313" key="3">
    <source>
        <dbReference type="Proteomes" id="UP001442494"/>
    </source>
</evidence>
<feature type="region of interest" description="Disordered" evidence="1">
    <location>
        <begin position="22"/>
        <end position="42"/>
    </location>
</feature>
<sequence length="229" mass="25958">MDEALQYNETAKEGQFRISTSKGGTANAAQQAGSFHGQGSPDRDDIKQDILQYFHIVDDALHNFLKNKKSPLVLAGVEYLFPYKEANNYKHLVEEEITENPENVKPEEWQSQAWEIVEPLFHQKIERAVEEYKELAGNDTSKVSHDIQEIIQSAYYQRVDSLFVAVGEQHWGQFNPDTMTVDLHPEPQPDDEDMVDFAAVHTLLNGGTVYAVEPEKVPDEAPVAAILRF</sequence>
<accession>A0ABV0JL48</accession>
<keyword evidence="3" id="KW-1185">Reference proteome</keyword>
<reference evidence="2 3" key="1">
    <citation type="submission" date="2022-04" db="EMBL/GenBank/DDBJ databases">
        <title>Positive selection, recombination, and allopatry shape intraspecific diversity of widespread and dominant cyanobacteria.</title>
        <authorList>
            <person name="Wei J."/>
            <person name="Shu W."/>
            <person name="Hu C."/>
        </authorList>
    </citation>
    <scope>NUCLEOTIDE SEQUENCE [LARGE SCALE GENOMIC DNA]</scope>
    <source>
        <strain evidence="2 3">GB2-A5</strain>
    </source>
</reference>
<organism evidence="2 3">
    <name type="scientific">Funiculus sociatus GB2-A5</name>
    <dbReference type="NCBI Taxonomy" id="2933946"/>
    <lineage>
        <taxon>Bacteria</taxon>
        <taxon>Bacillati</taxon>
        <taxon>Cyanobacteriota</taxon>
        <taxon>Cyanophyceae</taxon>
        <taxon>Coleofasciculales</taxon>
        <taxon>Coleofasciculaceae</taxon>
        <taxon>Funiculus</taxon>
    </lineage>
</organism>
<proteinExistence type="predicted"/>
<feature type="compositionally biased region" description="Polar residues" evidence="1">
    <location>
        <begin position="22"/>
        <end position="33"/>
    </location>
</feature>
<evidence type="ECO:0000313" key="2">
    <source>
        <dbReference type="EMBL" id="MEP0863990.1"/>
    </source>
</evidence>